<keyword evidence="3" id="KW-0675">Receptor</keyword>
<feature type="domain" description="Fibronectin type-III" evidence="2">
    <location>
        <begin position="43"/>
        <end position="143"/>
    </location>
</feature>
<name>A0A8J4Y6L7_CHIOP</name>
<dbReference type="Gene3D" id="2.60.40.10">
    <property type="entry name" value="Immunoglobulins"/>
    <property type="match status" value="1"/>
</dbReference>
<dbReference type="OrthoDB" id="6022609at2759"/>
<dbReference type="AlphaFoldDB" id="A0A8J4Y6L7"/>
<dbReference type="SUPFAM" id="SSF49265">
    <property type="entry name" value="Fibronectin type III"/>
    <property type="match status" value="1"/>
</dbReference>
<dbReference type="InterPro" id="IPR036116">
    <property type="entry name" value="FN3_sf"/>
</dbReference>
<feature type="compositionally biased region" description="Basic and acidic residues" evidence="1">
    <location>
        <begin position="147"/>
        <end position="165"/>
    </location>
</feature>
<gene>
    <name evidence="3" type="primary">sas_6</name>
    <name evidence="3" type="ORF">GWK47_054906</name>
</gene>
<sequence length="207" mass="23833">MDLHDLQPGFTYTVDLVFITHENQTTKVTNTKPITFTTLPEEDPYDFEIGIRTGKVSSQTVELFYSGVPEPEVKYVNVYRVVYINDNERTDSQAFKIPKTGQENKVFLSELKPDVKYVVWLEAFLSNGRKKKSNVVEVTTKAGQLPKPEKSEIDRKDGEQRRDYYPHVGRGPHRGLGCLGFLALLLILLRKEPRPRLTLHIEEQRLV</sequence>
<dbReference type="InterPro" id="IPR013783">
    <property type="entry name" value="Ig-like_fold"/>
</dbReference>
<proteinExistence type="predicted"/>
<dbReference type="Proteomes" id="UP000770661">
    <property type="component" value="Unassembled WGS sequence"/>
</dbReference>
<dbReference type="InterPro" id="IPR003961">
    <property type="entry name" value="FN3_dom"/>
</dbReference>
<feature type="region of interest" description="Disordered" evidence="1">
    <location>
        <begin position="140"/>
        <end position="167"/>
    </location>
</feature>
<protein>
    <submittedName>
        <fullName evidence="3">Putative epidermal cell surface receptor</fullName>
    </submittedName>
</protein>
<evidence type="ECO:0000313" key="4">
    <source>
        <dbReference type="Proteomes" id="UP000770661"/>
    </source>
</evidence>
<dbReference type="CDD" id="cd00063">
    <property type="entry name" value="FN3"/>
    <property type="match status" value="1"/>
</dbReference>
<evidence type="ECO:0000256" key="1">
    <source>
        <dbReference type="SAM" id="MobiDB-lite"/>
    </source>
</evidence>
<organism evidence="3 4">
    <name type="scientific">Chionoecetes opilio</name>
    <name type="common">Atlantic snow crab</name>
    <name type="synonym">Cancer opilio</name>
    <dbReference type="NCBI Taxonomy" id="41210"/>
    <lineage>
        <taxon>Eukaryota</taxon>
        <taxon>Metazoa</taxon>
        <taxon>Ecdysozoa</taxon>
        <taxon>Arthropoda</taxon>
        <taxon>Crustacea</taxon>
        <taxon>Multicrustacea</taxon>
        <taxon>Malacostraca</taxon>
        <taxon>Eumalacostraca</taxon>
        <taxon>Eucarida</taxon>
        <taxon>Decapoda</taxon>
        <taxon>Pleocyemata</taxon>
        <taxon>Brachyura</taxon>
        <taxon>Eubrachyura</taxon>
        <taxon>Majoidea</taxon>
        <taxon>Majidae</taxon>
        <taxon>Chionoecetes</taxon>
    </lineage>
</organism>
<comment type="caution">
    <text evidence="3">The sequence shown here is derived from an EMBL/GenBank/DDBJ whole genome shotgun (WGS) entry which is preliminary data.</text>
</comment>
<reference evidence="3" key="1">
    <citation type="submission" date="2020-07" db="EMBL/GenBank/DDBJ databases">
        <title>The High-quality genome of the commercially important snow crab, Chionoecetes opilio.</title>
        <authorList>
            <person name="Jeong J.-H."/>
            <person name="Ryu S."/>
        </authorList>
    </citation>
    <scope>NUCLEOTIDE SEQUENCE</scope>
    <source>
        <strain evidence="3">MADBK_172401_WGS</strain>
        <tissue evidence="3">Digestive gland</tissue>
    </source>
</reference>
<dbReference type="PROSITE" id="PS50853">
    <property type="entry name" value="FN3"/>
    <property type="match status" value="1"/>
</dbReference>
<evidence type="ECO:0000313" key="3">
    <source>
        <dbReference type="EMBL" id="KAG0717219.1"/>
    </source>
</evidence>
<keyword evidence="4" id="KW-1185">Reference proteome</keyword>
<accession>A0A8J4Y6L7</accession>
<dbReference type="EMBL" id="JACEEZ010018017">
    <property type="protein sequence ID" value="KAG0717219.1"/>
    <property type="molecule type" value="Genomic_DNA"/>
</dbReference>
<evidence type="ECO:0000259" key="2">
    <source>
        <dbReference type="PROSITE" id="PS50853"/>
    </source>
</evidence>